<evidence type="ECO:0000313" key="1">
    <source>
        <dbReference type="EMBL" id="MBU2666934.1"/>
    </source>
</evidence>
<protein>
    <submittedName>
        <fullName evidence="1">Uncharacterized protein</fullName>
    </submittedName>
</protein>
<accession>A0ABS5YW41</accession>
<reference evidence="1 2" key="1">
    <citation type="submission" date="2021-06" db="EMBL/GenBank/DDBJ databases">
        <title>Actinoplanes lichenicola sp. nov., and Actinoplanes ovalisporus sp. nov., isolated from lichen in Thailand.</title>
        <authorList>
            <person name="Saeng-In P."/>
            <person name="Kanchanasin P."/>
            <person name="Yuki M."/>
            <person name="Kudo T."/>
            <person name="Ohkuma M."/>
            <person name="Phongsopitanun W."/>
            <person name="Tanasupawat S."/>
        </authorList>
    </citation>
    <scope>NUCLEOTIDE SEQUENCE [LARGE SCALE GENOMIC DNA]</scope>
    <source>
        <strain evidence="1 2">NBRC 110975</strain>
    </source>
</reference>
<dbReference type="RefSeq" id="WP_215791055.1">
    <property type="nucleotide sequence ID" value="NZ_JAHKKG010000008.1"/>
</dbReference>
<dbReference type="EMBL" id="JAHKKG010000008">
    <property type="protein sequence ID" value="MBU2666934.1"/>
    <property type="molecule type" value="Genomic_DNA"/>
</dbReference>
<evidence type="ECO:0000313" key="2">
    <source>
        <dbReference type="Proteomes" id="UP001519654"/>
    </source>
</evidence>
<dbReference type="Proteomes" id="UP001519654">
    <property type="component" value="Unassembled WGS sequence"/>
</dbReference>
<proteinExistence type="predicted"/>
<sequence>MTLNGVLVDSAIRARLGDGCLDELCAYLWAEDCQTCTRPFGDERPSLSFVGVHGYADSAAMASLHHERCRGSDWATDYPADSASVSFVVQPLLLPDEMLGGSDETTRRHGVGRPAMLVNPGMETAPIAREDGEWHVRHGQHRYLGMRGFTDGYVAGRPVTAGRVVLSHGDVIAHLGSSSWSCRATDTHGDAVRRYGGVTLLLTHAFGGGLRDEWDLLRILPSPDLEAGWLALRGR</sequence>
<keyword evidence="2" id="KW-1185">Reference proteome</keyword>
<name>A0ABS5YW41_9ACTN</name>
<organism evidence="1 2">
    <name type="scientific">Paractinoplanes bogorensis</name>
    <dbReference type="NCBI Taxonomy" id="1610840"/>
    <lineage>
        <taxon>Bacteria</taxon>
        <taxon>Bacillati</taxon>
        <taxon>Actinomycetota</taxon>
        <taxon>Actinomycetes</taxon>
        <taxon>Micromonosporales</taxon>
        <taxon>Micromonosporaceae</taxon>
        <taxon>Paractinoplanes</taxon>
    </lineage>
</organism>
<comment type="caution">
    <text evidence="1">The sequence shown here is derived from an EMBL/GenBank/DDBJ whole genome shotgun (WGS) entry which is preliminary data.</text>
</comment>
<gene>
    <name evidence="1" type="ORF">KOI35_25815</name>
</gene>